<keyword evidence="2" id="KW-1185">Reference proteome</keyword>
<evidence type="ECO:0008006" key="3">
    <source>
        <dbReference type="Google" id="ProtNLM"/>
    </source>
</evidence>
<name>C5BXR9_BEUC1</name>
<evidence type="ECO:0000313" key="1">
    <source>
        <dbReference type="EMBL" id="ACQ78813.1"/>
    </source>
</evidence>
<dbReference type="InterPro" id="IPR032025">
    <property type="entry name" value="DUF5063"/>
</dbReference>
<reference evidence="1 2" key="1">
    <citation type="journal article" date="2009" name="Stand. Genomic Sci.">
        <title>Complete genome sequence of Beutenbergia cavernae type strain (HKI 0122).</title>
        <authorList>
            <person name="Land M."/>
            <person name="Pukall R."/>
            <person name="Abt B."/>
            <person name="Goker M."/>
            <person name="Rohde M."/>
            <person name="Glavina Del Rio T."/>
            <person name="Tice H."/>
            <person name="Copeland A."/>
            <person name="Cheng J.F."/>
            <person name="Lucas S."/>
            <person name="Chen F."/>
            <person name="Nolan M."/>
            <person name="Bruce D."/>
            <person name="Goodwin L."/>
            <person name="Pitluck S."/>
            <person name="Ivanova N."/>
            <person name="Mavromatis K."/>
            <person name="Ovchinnikova G."/>
            <person name="Pati A."/>
            <person name="Chen A."/>
            <person name="Palaniappan K."/>
            <person name="Hauser L."/>
            <person name="Chang Y.J."/>
            <person name="Jefferies C.C."/>
            <person name="Saunders E."/>
            <person name="Brettin T."/>
            <person name="Detter J.C."/>
            <person name="Han C."/>
            <person name="Chain P."/>
            <person name="Bristow J."/>
            <person name="Eisen J.A."/>
            <person name="Markowitz V."/>
            <person name="Hugenholtz P."/>
            <person name="Kyrpides N.C."/>
            <person name="Klenk H.P."/>
            <person name="Lapidus A."/>
        </authorList>
    </citation>
    <scope>NUCLEOTIDE SEQUENCE [LARGE SCALE GENOMIC DNA]</scope>
    <source>
        <strain evidence="2">ATCC BAA-8 / DSM 12333 / NBRC 16432</strain>
    </source>
</reference>
<dbReference type="Pfam" id="PF16702">
    <property type="entry name" value="DUF5063"/>
    <property type="match status" value="1"/>
</dbReference>
<sequence>MSDTPEHQDPAEAPAHELDADLTDLAGATAGEVRRYLTTITEVAAGANPDAAIPLLLLAVSDLLAAGSRLGAIVDVVPAQRFEPDDGPDVDLEPLRRGLENLLEGIDEYTEVSDPLVTAEVAVVSLSGDLVTVAQAAVQGLQHFEAGHTSEALWWWQYSYLSSWGERAAAALRALLSVLGHLRLDVPDDVAAEAEFEALHQP</sequence>
<dbReference type="Gene3D" id="1.20.120.1550">
    <property type="entry name" value="Protein of unknown function DUF5063"/>
    <property type="match status" value="1"/>
</dbReference>
<dbReference type="eggNOG" id="ENOG502ZWN1">
    <property type="taxonomic scope" value="Bacteria"/>
</dbReference>
<dbReference type="HOGENOM" id="CLU_106307_0_0_11"/>
<dbReference type="KEGG" id="bcv:Bcav_0550"/>
<dbReference type="STRING" id="471853.Bcav_0550"/>
<dbReference type="RefSeq" id="WP_012725593.1">
    <property type="nucleotide sequence ID" value="NC_012669.1"/>
</dbReference>
<dbReference type="OrthoDB" id="3524665at2"/>
<accession>C5BXR9</accession>
<proteinExistence type="predicted"/>
<protein>
    <recommendedName>
        <fullName evidence="3">DUF5063 domain-containing protein</fullName>
    </recommendedName>
</protein>
<dbReference type="Proteomes" id="UP000007962">
    <property type="component" value="Chromosome"/>
</dbReference>
<dbReference type="AlphaFoldDB" id="C5BXR9"/>
<evidence type="ECO:0000313" key="2">
    <source>
        <dbReference type="Proteomes" id="UP000007962"/>
    </source>
</evidence>
<dbReference type="EMBL" id="CP001618">
    <property type="protein sequence ID" value="ACQ78813.1"/>
    <property type="molecule type" value="Genomic_DNA"/>
</dbReference>
<organism evidence="1 2">
    <name type="scientific">Beutenbergia cavernae (strain ATCC BAA-8 / DSM 12333 / CCUG 43141 / JCM 11478 / NBRC 16432 / NCIMB 13614 / HKI 0122)</name>
    <dbReference type="NCBI Taxonomy" id="471853"/>
    <lineage>
        <taxon>Bacteria</taxon>
        <taxon>Bacillati</taxon>
        <taxon>Actinomycetota</taxon>
        <taxon>Actinomycetes</taxon>
        <taxon>Micrococcales</taxon>
        <taxon>Beutenbergiaceae</taxon>
        <taxon>Beutenbergia</taxon>
    </lineage>
</organism>
<dbReference type="InterPro" id="IPR038312">
    <property type="entry name" value="DUF5063_sf"/>
</dbReference>
<gene>
    <name evidence="1" type="ordered locus">Bcav_0550</name>
</gene>